<feature type="compositionally biased region" description="Low complexity" evidence="7">
    <location>
        <begin position="20"/>
        <end position="38"/>
    </location>
</feature>
<dbReference type="GO" id="GO:0000977">
    <property type="term" value="F:RNA polymerase II transcription regulatory region sequence-specific DNA binding"/>
    <property type="evidence" value="ECO:0007669"/>
    <property type="project" value="TreeGrafter"/>
</dbReference>
<dbReference type="EMBL" id="KN832870">
    <property type="protein sequence ID" value="KIN08041.1"/>
    <property type="molecule type" value="Genomic_DNA"/>
</dbReference>
<gene>
    <name evidence="9" type="ORF">OIDMADRAFT_16455</name>
</gene>
<keyword evidence="5" id="KW-0539">Nucleus</keyword>
<protein>
    <recommendedName>
        <fullName evidence="8">BZIP domain-containing protein</fullName>
    </recommendedName>
</protein>
<evidence type="ECO:0000256" key="2">
    <source>
        <dbReference type="ARBA" id="ARBA00023015"/>
    </source>
</evidence>
<name>A0A0C3HIK3_OIDMZ</name>
<dbReference type="InterPro" id="IPR046347">
    <property type="entry name" value="bZIP_sf"/>
</dbReference>
<dbReference type="SUPFAM" id="SSF57959">
    <property type="entry name" value="Leucine zipper domain"/>
    <property type="match status" value="1"/>
</dbReference>
<dbReference type="InParanoid" id="A0A0C3HIK3"/>
<keyword evidence="2" id="KW-0805">Transcription regulation</keyword>
<feature type="domain" description="BZIP" evidence="8">
    <location>
        <begin position="52"/>
        <end position="114"/>
    </location>
</feature>
<keyword evidence="4" id="KW-0804">Transcription</keyword>
<reference evidence="10" key="2">
    <citation type="submission" date="2015-01" db="EMBL/GenBank/DDBJ databases">
        <title>Evolutionary Origins and Diversification of the Mycorrhizal Mutualists.</title>
        <authorList>
            <consortium name="DOE Joint Genome Institute"/>
            <consortium name="Mycorrhizal Genomics Consortium"/>
            <person name="Kohler A."/>
            <person name="Kuo A."/>
            <person name="Nagy L.G."/>
            <person name="Floudas D."/>
            <person name="Copeland A."/>
            <person name="Barry K.W."/>
            <person name="Cichocki N."/>
            <person name="Veneault-Fourrey C."/>
            <person name="LaButti K."/>
            <person name="Lindquist E.A."/>
            <person name="Lipzen A."/>
            <person name="Lundell T."/>
            <person name="Morin E."/>
            <person name="Murat C."/>
            <person name="Riley R."/>
            <person name="Ohm R."/>
            <person name="Sun H."/>
            <person name="Tunlid A."/>
            <person name="Henrissat B."/>
            <person name="Grigoriev I.V."/>
            <person name="Hibbett D.S."/>
            <person name="Martin F."/>
        </authorList>
    </citation>
    <scope>NUCLEOTIDE SEQUENCE [LARGE SCALE GENOMIC DNA]</scope>
    <source>
        <strain evidence="10">Zn</strain>
    </source>
</reference>
<sequence>MATSYGPHSLDLSIKDCTVSGGPSSSPSDSSLAPSSVPKHPLSVSPKSMDTDTSRVMKRTRNTLAARRYRQRRVDQMSDLEAVLKETQTERDALKVRVARLEGELEALRGLARQ</sequence>
<dbReference type="Gene3D" id="3.30.160.60">
    <property type="entry name" value="Classic Zinc Finger"/>
    <property type="match status" value="1"/>
</dbReference>
<evidence type="ECO:0000259" key="8">
    <source>
        <dbReference type="PROSITE" id="PS50217"/>
    </source>
</evidence>
<feature type="region of interest" description="Disordered" evidence="7">
    <location>
        <begin position="1"/>
        <end position="61"/>
    </location>
</feature>
<accession>A0A0C3HIK3</accession>
<evidence type="ECO:0000256" key="5">
    <source>
        <dbReference type="ARBA" id="ARBA00023242"/>
    </source>
</evidence>
<dbReference type="HOGENOM" id="CLU_102631_1_0_1"/>
<reference evidence="9 10" key="1">
    <citation type="submission" date="2014-04" db="EMBL/GenBank/DDBJ databases">
        <authorList>
            <consortium name="DOE Joint Genome Institute"/>
            <person name="Kuo A."/>
            <person name="Martino E."/>
            <person name="Perotto S."/>
            <person name="Kohler A."/>
            <person name="Nagy L.G."/>
            <person name="Floudas D."/>
            <person name="Copeland A."/>
            <person name="Barry K.W."/>
            <person name="Cichocki N."/>
            <person name="Veneault-Fourrey C."/>
            <person name="LaButti K."/>
            <person name="Lindquist E.A."/>
            <person name="Lipzen A."/>
            <person name="Lundell T."/>
            <person name="Morin E."/>
            <person name="Murat C."/>
            <person name="Sun H."/>
            <person name="Tunlid A."/>
            <person name="Henrissat B."/>
            <person name="Grigoriev I.V."/>
            <person name="Hibbett D.S."/>
            <person name="Martin F."/>
            <person name="Nordberg H.P."/>
            <person name="Cantor M.N."/>
            <person name="Hua S.X."/>
        </authorList>
    </citation>
    <scope>NUCLEOTIDE SEQUENCE [LARGE SCALE GENOMIC DNA]</scope>
    <source>
        <strain evidence="9 10">Zn</strain>
    </source>
</reference>
<keyword evidence="6" id="KW-0175">Coiled coil</keyword>
<keyword evidence="3" id="KW-0238">DNA-binding</keyword>
<evidence type="ECO:0000256" key="3">
    <source>
        <dbReference type="ARBA" id="ARBA00023125"/>
    </source>
</evidence>
<evidence type="ECO:0000256" key="7">
    <source>
        <dbReference type="SAM" id="MobiDB-lite"/>
    </source>
</evidence>
<dbReference type="PROSITE" id="PS50217">
    <property type="entry name" value="BZIP"/>
    <property type="match status" value="1"/>
</dbReference>
<dbReference type="AlphaFoldDB" id="A0A0C3HIK3"/>
<dbReference type="CDD" id="cd12193">
    <property type="entry name" value="bZIP_GCN4"/>
    <property type="match status" value="1"/>
</dbReference>
<evidence type="ECO:0000256" key="1">
    <source>
        <dbReference type="ARBA" id="ARBA00004123"/>
    </source>
</evidence>
<dbReference type="PANTHER" id="PTHR13044:SF38">
    <property type="entry name" value="BZIP DOMAIN-CONTAINING PROTEIN"/>
    <property type="match status" value="1"/>
</dbReference>
<dbReference type="PROSITE" id="PS00036">
    <property type="entry name" value="BZIP_BASIC"/>
    <property type="match status" value="1"/>
</dbReference>
<comment type="subcellular location">
    <subcellularLocation>
        <location evidence="1">Nucleus</location>
    </subcellularLocation>
</comment>
<dbReference type="Pfam" id="PF07716">
    <property type="entry name" value="bZIP_2"/>
    <property type="match status" value="1"/>
</dbReference>
<dbReference type="GO" id="GO:0005634">
    <property type="term" value="C:nucleus"/>
    <property type="evidence" value="ECO:0007669"/>
    <property type="project" value="UniProtKB-SubCell"/>
</dbReference>
<dbReference type="SMART" id="SM00338">
    <property type="entry name" value="BRLZ"/>
    <property type="match status" value="1"/>
</dbReference>
<dbReference type="InterPro" id="IPR004827">
    <property type="entry name" value="bZIP"/>
</dbReference>
<proteinExistence type="predicted"/>
<evidence type="ECO:0000256" key="6">
    <source>
        <dbReference type="SAM" id="Coils"/>
    </source>
</evidence>
<keyword evidence="10" id="KW-1185">Reference proteome</keyword>
<evidence type="ECO:0000313" key="10">
    <source>
        <dbReference type="Proteomes" id="UP000054321"/>
    </source>
</evidence>
<evidence type="ECO:0000256" key="4">
    <source>
        <dbReference type="ARBA" id="ARBA00023163"/>
    </source>
</evidence>
<evidence type="ECO:0000313" key="9">
    <source>
        <dbReference type="EMBL" id="KIN08041.1"/>
    </source>
</evidence>
<dbReference type="GO" id="GO:0001228">
    <property type="term" value="F:DNA-binding transcription activator activity, RNA polymerase II-specific"/>
    <property type="evidence" value="ECO:0007669"/>
    <property type="project" value="TreeGrafter"/>
</dbReference>
<dbReference type="PANTHER" id="PTHR13044">
    <property type="entry name" value="ACTIVATING TRANSCRIPTION FACTOR ATF 4/5"/>
    <property type="match status" value="1"/>
</dbReference>
<dbReference type="STRING" id="913774.A0A0C3HIK3"/>
<organism evidence="9 10">
    <name type="scientific">Oidiodendron maius (strain Zn)</name>
    <dbReference type="NCBI Taxonomy" id="913774"/>
    <lineage>
        <taxon>Eukaryota</taxon>
        <taxon>Fungi</taxon>
        <taxon>Dikarya</taxon>
        <taxon>Ascomycota</taxon>
        <taxon>Pezizomycotina</taxon>
        <taxon>Leotiomycetes</taxon>
        <taxon>Leotiomycetes incertae sedis</taxon>
        <taxon>Myxotrichaceae</taxon>
        <taxon>Oidiodendron</taxon>
    </lineage>
</organism>
<dbReference type="OrthoDB" id="2257100at2759"/>
<dbReference type="Proteomes" id="UP000054321">
    <property type="component" value="Unassembled WGS sequence"/>
</dbReference>
<feature type="coiled-coil region" evidence="6">
    <location>
        <begin position="77"/>
        <end position="111"/>
    </location>
</feature>